<dbReference type="EMBL" id="MPUH01000823">
    <property type="protein sequence ID" value="OMJ73414.1"/>
    <property type="molecule type" value="Genomic_DNA"/>
</dbReference>
<dbReference type="Proteomes" id="UP000187209">
    <property type="component" value="Unassembled WGS sequence"/>
</dbReference>
<dbReference type="PRINTS" id="PR00700">
    <property type="entry name" value="PRTYPHPHTASE"/>
</dbReference>
<evidence type="ECO:0000259" key="2">
    <source>
        <dbReference type="PROSITE" id="PS50056"/>
    </source>
</evidence>
<dbReference type="PANTHER" id="PTHR19134">
    <property type="entry name" value="RECEPTOR-TYPE TYROSINE-PROTEIN PHOSPHATASE"/>
    <property type="match status" value="1"/>
</dbReference>
<dbReference type="InterPro" id="IPR029021">
    <property type="entry name" value="Prot-tyrosine_phosphatase-like"/>
</dbReference>
<comment type="caution">
    <text evidence="3">The sequence shown here is derived from an EMBL/GenBank/DDBJ whole genome shotgun (WGS) entry which is preliminary data.</text>
</comment>
<proteinExistence type="predicted"/>
<dbReference type="AlphaFoldDB" id="A0A1R2B9H1"/>
<gene>
    <name evidence="3" type="ORF">SteCoe_27894</name>
</gene>
<dbReference type="SMART" id="SM00404">
    <property type="entry name" value="PTPc_motif"/>
    <property type="match status" value="1"/>
</dbReference>
<dbReference type="OrthoDB" id="282898at2759"/>
<dbReference type="InterPro" id="IPR000387">
    <property type="entry name" value="Tyr_Pase_dom"/>
</dbReference>
<dbReference type="SUPFAM" id="SSF52799">
    <property type="entry name" value="(Phosphotyrosine protein) phosphatases II"/>
    <property type="match status" value="1"/>
</dbReference>
<dbReference type="PROSITE" id="PS50055">
    <property type="entry name" value="TYR_PHOSPHATASE_PTP"/>
    <property type="match status" value="1"/>
</dbReference>
<organism evidence="3 4">
    <name type="scientific">Stentor coeruleus</name>
    <dbReference type="NCBI Taxonomy" id="5963"/>
    <lineage>
        <taxon>Eukaryota</taxon>
        <taxon>Sar</taxon>
        <taxon>Alveolata</taxon>
        <taxon>Ciliophora</taxon>
        <taxon>Postciliodesmatophora</taxon>
        <taxon>Heterotrichea</taxon>
        <taxon>Heterotrichida</taxon>
        <taxon>Stentoridae</taxon>
        <taxon>Stentor</taxon>
    </lineage>
</organism>
<dbReference type="PANTHER" id="PTHR19134:SF449">
    <property type="entry name" value="TYROSINE-PROTEIN PHOSPHATASE 1"/>
    <property type="match status" value="1"/>
</dbReference>
<dbReference type="CDD" id="cd00047">
    <property type="entry name" value="PTPc"/>
    <property type="match status" value="1"/>
</dbReference>
<evidence type="ECO:0008006" key="5">
    <source>
        <dbReference type="Google" id="ProtNLM"/>
    </source>
</evidence>
<dbReference type="InterPro" id="IPR003595">
    <property type="entry name" value="Tyr_Pase_cat"/>
</dbReference>
<feature type="domain" description="Tyrosine specific protein phosphatases" evidence="2">
    <location>
        <begin position="227"/>
        <end position="306"/>
    </location>
</feature>
<dbReference type="PROSITE" id="PS50056">
    <property type="entry name" value="TYR_PHOSPHATASE_2"/>
    <property type="match status" value="1"/>
</dbReference>
<dbReference type="Gene3D" id="3.90.190.10">
    <property type="entry name" value="Protein tyrosine phosphatase superfamily"/>
    <property type="match status" value="1"/>
</dbReference>
<dbReference type="SMART" id="SM00194">
    <property type="entry name" value="PTPc"/>
    <property type="match status" value="1"/>
</dbReference>
<accession>A0A1R2B9H1</accession>
<protein>
    <recommendedName>
        <fullName evidence="5">Protein-tyrosine-phosphatase</fullName>
    </recommendedName>
</protein>
<feature type="domain" description="Tyrosine-protein phosphatase" evidence="1">
    <location>
        <begin position="57"/>
        <end position="315"/>
    </location>
</feature>
<evidence type="ECO:0000313" key="3">
    <source>
        <dbReference type="EMBL" id="OMJ73414.1"/>
    </source>
</evidence>
<dbReference type="Pfam" id="PF00102">
    <property type="entry name" value="Y_phosphatase"/>
    <property type="match status" value="1"/>
</dbReference>
<dbReference type="PROSITE" id="PS00383">
    <property type="entry name" value="TYR_PHOSPHATASE_1"/>
    <property type="match status" value="1"/>
</dbReference>
<name>A0A1R2B9H1_9CILI</name>
<dbReference type="InterPro" id="IPR016130">
    <property type="entry name" value="Tyr_Pase_AS"/>
</dbReference>
<keyword evidence="4" id="KW-1185">Reference proteome</keyword>
<reference evidence="3 4" key="1">
    <citation type="submission" date="2016-11" db="EMBL/GenBank/DDBJ databases">
        <title>The macronuclear genome of Stentor coeruleus: a giant cell with tiny introns.</title>
        <authorList>
            <person name="Slabodnick M."/>
            <person name="Ruby J.G."/>
            <person name="Reiff S.B."/>
            <person name="Swart E.C."/>
            <person name="Gosai S."/>
            <person name="Prabakaran S."/>
            <person name="Witkowska E."/>
            <person name="Larue G.E."/>
            <person name="Fisher S."/>
            <person name="Freeman R.M."/>
            <person name="Gunawardena J."/>
            <person name="Chu W."/>
            <person name="Stover N.A."/>
            <person name="Gregory B.D."/>
            <person name="Nowacki M."/>
            <person name="Derisi J."/>
            <person name="Roy S.W."/>
            <person name="Marshall W.F."/>
            <person name="Sood P."/>
        </authorList>
    </citation>
    <scope>NUCLEOTIDE SEQUENCE [LARGE SCALE GENOMIC DNA]</scope>
    <source>
        <strain evidence="3">WM001</strain>
    </source>
</reference>
<dbReference type="InterPro" id="IPR000242">
    <property type="entry name" value="PTP_cat"/>
</dbReference>
<dbReference type="InterPro" id="IPR050348">
    <property type="entry name" value="Protein-Tyr_Phosphatase"/>
</dbReference>
<evidence type="ECO:0000313" key="4">
    <source>
        <dbReference type="Proteomes" id="UP000187209"/>
    </source>
</evidence>
<sequence>MDSRGKYFDTPNGRVTICGPLELYEDLSYRDLKSGVSQEYESGVLLSSFSRPSPDTISRQFKLLNDLFFQDKYMKISTGSTNDLMPFNRYIDILAYERNAVKLPEFINASYISGVFDPEQRRKFIATQGPLPVTIQAFWKMVWVNGVRSIFMLCGMQECQVGKCQIYWPNVNSAVVIGDLRIKNVEENNRNGFVWRKFEVTCAGEVRIVTHYHYIAWPDHGVPRELGTLAGFLNELIQEEHKEGPIIVHCSAGVGRTGTLIALSHLKQTIEAQKNLRLDLGISVFSVVRRLREQRNLMVQSKEQYDLLYNFVNEWLR</sequence>
<evidence type="ECO:0000259" key="1">
    <source>
        <dbReference type="PROSITE" id="PS50055"/>
    </source>
</evidence>
<dbReference type="GO" id="GO:0004725">
    <property type="term" value="F:protein tyrosine phosphatase activity"/>
    <property type="evidence" value="ECO:0007669"/>
    <property type="project" value="InterPro"/>
</dbReference>